<dbReference type="InterPro" id="IPR029032">
    <property type="entry name" value="AhpD-like"/>
</dbReference>
<organism evidence="1 2">
    <name type="scientific">Erythrobacter litoralis</name>
    <dbReference type="NCBI Taxonomy" id="39960"/>
    <lineage>
        <taxon>Bacteria</taxon>
        <taxon>Pseudomonadati</taxon>
        <taxon>Pseudomonadota</taxon>
        <taxon>Alphaproteobacteria</taxon>
        <taxon>Sphingomonadales</taxon>
        <taxon>Erythrobacteraceae</taxon>
        <taxon>Erythrobacter/Porphyrobacter group</taxon>
        <taxon>Erythrobacter</taxon>
    </lineage>
</organism>
<dbReference type="AlphaFoldDB" id="A0A074M7C1"/>
<dbReference type="Proteomes" id="UP000027866">
    <property type="component" value="Unassembled WGS sequence"/>
</dbReference>
<dbReference type="KEGG" id="elq:Ga0102493_111104"/>
<dbReference type="PANTHER" id="PTHR34846">
    <property type="entry name" value="4-CARBOXYMUCONOLACTONE DECARBOXYLASE FAMILY PROTEIN (AFU_ORTHOLOGUE AFUA_6G11590)"/>
    <property type="match status" value="1"/>
</dbReference>
<dbReference type="EMBL" id="JMIX01000012">
    <property type="protein sequence ID" value="KEO90616.1"/>
    <property type="molecule type" value="Genomic_DNA"/>
</dbReference>
<dbReference type="OrthoDB" id="9801997at2"/>
<dbReference type="SUPFAM" id="SSF69118">
    <property type="entry name" value="AhpD-like"/>
    <property type="match status" value="1"/>
</dbReference>
<reference evidence="1 2" key="1">
    <citation type="submission" date="2014-04" db="EMBL/GenBank/DDBJ databases">
        <title>A comprehensive comparison of genomes of Erythrobacter spp. Strains.</title>
        <authorList>
            <person name="Zheng Q."/>
        </authorList>
    </citation>
    <scope>NUCLEOTIDE SEQUENCE [LARGE SCALE GENOMIC DNA]</scope>
    <source>
        <strain evidence="1 2">DSM 8509</strain>
    </source>
</reference>
<evidence type="ECO:0008006" key="3">
    <source>
        <dbReference type="Google" id="ProtNLM"/>
    </source>
</evidence>
<comment type="caution">
    <text evidence="1">The sequence shown here is derived from an EMBL/GenBank/DDBJ whole genome shotgun (WGS) entry which is preliminary data.</text>
</comment>
<proteinExistence type="predicted"/>
<dbReference type="PATRIC" id="fig|39960.10.peg.170"/>
<dbReference type="Gene3D" id="1.20.1290.10">
    <property type="entry name" value="AhpD-like"/>
    <property type="match status" value="1"/>
</dbReference>
<name>A0A074M7C1_9SPHN</name>
<dbReference type="PANTHER" id="PTHR34846:SF5">
    <property type="entry name" value="CARBOXYMUCONOLACTONE DECARBOXYLASE-LIKE DOMAIN-CONTAINING PROTEIN"/>
    <property type="match status" value="1"/>
</dbReference>
<accession>A0A074M7C1</accession>
<evidence type="ECO:0000313" key="1">
    <source>
        <dbReference type="EMBL" id="KEO90616.1"/>
    </source>
</evidence>
<keyword evidence="2" id="KW-1185">Reference proteome</keyword>
<protein>
    <recommendedName>
        <fullName evidence="3">Carboxymuconolactone decarboxylase-like domain-containing protein</fullName>
    </recommendedName>
</protein>
<gene>
    <name evidence="1" type="ORF">EH32_01985</name>
</gene>
<sequence>MSTIPRASSAIPGEPAHFGSVLAHQPAIANAFAELYGRFWDSDVVAARLKEVARMRNARVTECGFCRNVRFDKAVAEGLGEDVVDDIDDGYETSARLNDAEKAVLKFTDALIHDPELLTGDAKAAIKRHLSPEQIAELGLGVTLFLALAKALIVLGLEPEQMDRTVLPTPAVPEPAE</sequence>
<evidence type="ECO:0000313" key="2">
    <source>
        <dbReference type="Proteomes" id="UP000027866"/>
    </source>
</evidence>
<dbReference type="RefSeq" id="WP_034905811.1">
    <property type="nucleotide sequence ID" value="NZ_CP017057.1"/>
</dbReference>